<feature type="transmembrane region" description="Helical" evidence="7">
    <location>
        <begin position="173"/>
        <end position="193"/>
    </location>
</feature>
<feature type="transmembrane region" description="Helical" evidence="7">
    <location>
        <begin position="450"/>
        <end position="467"/>
    </location>
</feature>
<feature type="transmembrane region" description="Helical" evidence="7">
    <location>
        <begin position="88"/>
        <end position="107"/>
    </location>
</feature>
<keyword evidence="3 7" id="KW-0812">Transmembrane</keyword>
<dbReference type="Proteomes" id="UP000035065">
    <property type="component" value="Unassembled WGS sequence"/>
</dbReference>
<feature type="region of interest" description="Disordered" evidence="6">
    <location>
        <begin position="472"/>
        <end position="497"/>
    </location>
</feature>
<dbReference type="InterPro" id="IPR020846">
    <property type="entry name" value="MFS_dom"/>
</dbReference>
<dbReference type="GO" id="GO:0005886">
    <property type="term" value="C:plasma membrane"/>
    <property type="evidence" value="ECO:0007669"/>
    <property type="project" value="UniProtKB-SubCell"/>
</dbReference>
<evidence type="ECO:0000256" key="7">
    <source>
        <dbReference type="SAM" id="Phobius"/>
    </source>
</evidence>
<reference evidence="9 10" key="1">
    <citation type="journal article" date="2011" name="J. Bacteriol.">
        <title>Draft Genome Sequence of Gordonia neofelifaecis NRRL B-59395, a Cholesterol-Degrading Actinomycete.</title>
        <authorList>
            <person name="Ge F."/>
            <person name="Li W."/>
            <person name="Chen G."/>
            <person name="Liu Y."/>
            <person name="Zhang G."/>
            <person name="Yong B."/>
            <person name="Wang Q."/>
            <person name="Wang N."/>
            <person name="Huang Z."/>
            <person name="Li W."/>
            <person name="Wang J."/>
            <person name="Wu C."/>
            <person name="Xie Q."/>
            <person name="Liu G."/>
        </authorList>
    </citation>
    <scope>NUCLEOTIDE SEQUENCE [LARGE SCALE GENOMIC DNA]</scope>
    <source>
        <strain evidence="9 10">NRRL B-59395</strain>
    </source>
</reference>
<accession>F1YHS9</accession>
<feature type="transmembrane region" description="Helical" evidence="7">
    <location>
        <begin position="412"/>
        <end position="430"/>
    </location>
</feature>
<feature type="transmembrane region" description="Helical" evidence="7">
    <location>
        <begin position="205"/>
        <end position="224"/>
    </location>
</feature>
<keyword evidence="4 7" id="KW-1133">Transmembrane helix</keyword>
<keyword evidence="2" id="KW-0813">Transport</keyword>
<evidence type="ECO:0000256" key="4">
    <source>
        <dbReference type="ARBA" id="ARBA00022989"/>
    </source>
</evidence>
<feature type="transmembrane region" description="Helical" evidence="7">
    <location>
        <begin position="58"/>
        <end position="76"/>
    </location>
</feature>
<evidence type="ECO:0000256" key="2">
    <source>
        <dbReference type="ARBA" id="ARBA00022448"/>
    </source>
</evidence>
<dbReference type="PROSITE" id="PS50850">
    <property type="entry name" value="MFS"/>
    <property type="match status" value="1"/>
</dbReference>
<dbReference type="STRING" id="644548.SCNU_06745"/>
<dbReference type="GO" id="GO:0022857">
    <property type="term" value="F:transmembrane transporter activity"/>
    <property type="evidence" value="ECO:0007669"/>
    <property type="project" value="InterPro"/>
</dbReference>
<evidence type="ECO:0000256" key="1">
    <source>
        <dbReference type="ARBA" id="ARBA00004651"/>
    </source>
</evidence>
<dbReference type="SUPFAM" id="SSF103473">
    <property type="entry name" value="MFS general substrate transporter"/>
    <property type="match status" value="1"/>
</dbReference>
<proteinExistence type="predicted"/>
<dbReference type="Pfam" id="PF07690">
    <property type="entry name" value="MFS_1"/>
    <property type="match status" value="2"/>
</dbReference>
<feature type="transmembrane region" description="Helical" evidence="7">
    <location>
        <begin position="21"/>
        <end position="46"/>
    </location>
</feature>
<keyword evidence="10" id="KW-1185">Reference proteome</keyword>
<evidence type="ECO:0000256" key="6">
    <source>
        <dbReference type="SAM" id="MobiDB-lite"/>
    </source>
</evidence>
<dbReference type="PANTHER" id="PTHR42718:SF9">
    <property type="entry name" value="MAJOR FACILITATOR SUPERFAMILY MULTIDRUG TRANSPORTER MFSC"/>
    <property type="match status" value="1"/>
</dbReference>
<protein>
    <submittedName>
        <fullName evidence="9">Mfs transporter</fullName>
    </submittedName>
</protein>
<name>F1YHS9_9ACTN</name>
<feature type="transmembrane region" description="Helical" evidence="7">
    <location>
        <begin position="312"/>
        <end position="334"/>
    </location>
</feature>
<feature type="domain" description="Major facilitator superfamily (MFS) profile" evidence="8">
    <location>
        <begin position="24"/>
        <end position="472"/>
    </location>
</feature>
<feature type="transmembrane region" description="Helical" evidence="7">
    <location>
        <begin position="368"/>
        <end position="391"/>
    </location>
</feature>
<evidence type="ECO:0000256" key="3">
    <source>
        <dbReference type="ARBA" id="ARBA00022692"/>
    </source>
</evidence>
<comment type="subcellular location">
    <subcellularLocation>
        <location evidence="1">Cell membrane</location>
        <topology evidence="1">Multi-pass membrane protein</topology>
    </subcellularLocation>
</comment>
<keyword evidence="5 7" id="KW-0472">Membrane</keyword>
<evidence type="ECO:0000256" key="5">
    <source>
        <dbReference type="ARBA" id="ARBA00023136"/>
    </source>
</evidence>
<dbReference type="InterPro" id="IPR011701">
    <property type="entry name" value="MFS"/>
</dbReference>
<feature type="transmembrane region" description="Helical" evidence="7">
    <location>
        <begin position="145"/>
        <end position="167"/>
    </location>
</feature>
<dbReference type="Gene3D" id="1.20.1250.20">
    <property type="entry name" value="MFS general substrate transporter like domains"/>
    <property type="match status" value="2"/>
</dbReference>
<evidence type="ECO:0000313" key="9">
    <source>
        <dbReference type="EMBL" id="EGD55917.1"/>
    </source>
</evidence>
<dbReference type="RefSeq" id="WP_009678590.1">
    <property type="nucleotide sequence ID" value="NZ_AEUD01000004.1"/>
</dbReference>
<dbReference type="eggNOG" id="COG2814">
    <property type="taxonomic scope" value="Bacteria"/>
</dbReference>
<comment type="caution">
    <text evidence="9">The sequence shown here is derived from an EMBL/GenBank/DDBJ whole genome shotgun (WGS) entry which is preliminary data.</text>
</comment>
<dbReference type="EMBL" id="AEUD01000004">
    <property type="protein sequence ID" value="EGD55917.1"/>
    <property type="molecule type" value="Genomic_DNA"/>
</dbReference>
<evidence type="ECO:0000259" key="8">
    <source>
        <dbReference type="PROSITE" id="PS50850"/>
    </source>
</evidence>
<feature type="transmembrane region" description="Helical" evidence="7">
    <location>
        <begin position="341"/>
        <end position="362"/>
    </location>
</feature>
<dbReference type="OrthoDB" id="8878955at2"/>
<dbReference type="PANTHER" id="PTHR42718">
    <property type="entry name" value="MAJOR FACILITATOR SUPERFAMILY MULTIDRUG TRANSPORTER MFSC"/>
    <property type="match status" value="1"/>
</dbReference>
<organism evidence="9 10">
    <name type="scientific">Gordonia neofelifaecis NRRL B-59395</name>
    <dbReference type="NCBI Taxonomy" id="644548"/>
    <lineage>
        <taxon>Bacteria</taxon>
        <taxon>Bacillati</taxon>
        <taxon>Actinomycetota</taxon>
        <taxon>Actinomycetes</taxon>
        <taxon>Mycobacteriales</taxon>
        <taxon>Gordoniaceae</taxon>
        <taxon>Gordonia</taxon>
    </lineage>
</organism>
<gene>
    <name evidence="9" type="ORF">SCNU_06745</name>
</gene>
<evidence type="ECO:0000313" key="10">
    <source>
        <dbReference type="Proteomes" id="UP000035065"/>
    </source>
</evidence>
<feature type="transmembrane region" description="Helical" evidence="7">
    <location>
        <begin position="113"/>
        <end position="133"/>
    </location>
</feature>
<feature type="transmembrane region" description="Helical" evidence="7">
    <location>
        <begin position="267"/>
        <end position="292"/>
    </location>
</feature>
<dbReference type="InterPro" id="IPR036259">
    <property type="entry name" value="MFS_trans_sf"/>
</dbReference>
<feature type="transmembrane region" description="Helical" evidence="7">
    <location>
        <begin position="230"/>
        <end position="247"/>
    </location>
</feature>
<sequence length="497" mass="51657">MDDSIESATIGRNQAPSTARSIAIIVSLVLISEVVSFEFNMISPALPAIGKHYQGSQIGWVFTAMLIVGGASLPIIGKMGDRFGKRLILLSGTGSLAFGAILCALSWSFPVMIVGRAFQGVGMVALVLTYGLVRDLVPPRLVPIGIGALGTGVGVSAIIGPFIGGWLTETVGFRAPFVVLAVYAMATILLVFAVVPETPVRNPQYINYLSGLSLGVTLGFLIAAVTFAGYRVPLFIVGVLALAVFVISEFRSRSPLVPLRFVRDSGILPILIVAILIGAIFNSNVTFIPQILQSKATDGQGNGLGLSPATYSLYYAVVMGIFGALTGVLIGFLCRKFSPRLSFMVSAIAWCVGAALVATGSINSIPMAIVLGALFGIGTGSYHSSVSNLVVESVHDTDQGLGASLKTTAEQFAGAVATGFLGVLVVNSTVGTDSATGTRVVDMSGFDTIYVIYVVLAALALLVAVFMKNGRQPASGGTRTQSVESSPLKPSPLEPSK</sequence>
<dbReference type="AlphaFoldDB" id="F1YHS9"/>